<dbReference type="OrthoDB" id="7929427at2"/>
<organism evidence="2 3">
    <name type="scientific">Pseudooceanicola lipolyticus</name>
    <dbReference type="NCBI Taxonomy" id="2029104"/>
    <lineage>
        <taxon>Bacteria</taxon>
        <taxon>Pseudomonadati</taxon>
        <taxon>Pseudomonadota</taxon>
        <taxon>Alphaproteobacteria</taxon>
        <taxon>Rhodobacterales</taxon>
        <taxon>Paracoccaceae</taxon>
        <taxon>Pseudooceanicola</taxon>
    </lineage>
</organism>
<comment type="caution">
    <text evidence="2">The sequence shown here is derived from an EMBL/GenBank/DDBJ whole genome shotgun (WGS) entry which is preliminary data.</text>
</comment>
<name>A0A2M8IXB4_9RHOB</name>
<dbReference type="Proteomes" id="UP000231553">
    <property type="component" value="Unassembled WGS sequence"/>
</dbReference>
<gene>
    <name evidence="2" type="ORF">CVM52_18590</name>
</gene>
<protein>
    <submittedName>
        <fullName evidence="2">Uncharacterized protein</fullName>
    </submittedName>
</protein>
<feature type="chain" id="PRO_5014883101" evidence="1">
    <location>
        <begin position="19"/>
        <end position="424"/>
    </location>
</feature>
<keyword evidence="1" id="KW-0732">Signal</keyword>
<dbReference type="RefSeq" id="WP_100163937.1">
    <property type="nucleotide sequence ID" value="NZ_PGTB01000110.1"/>
</dbReference>
<accession>A0A2M8IXB4</accession>
<sequence length="424" mass="45702">MRIDCAVFALFLPTAALAQAPLSAIEWLGENAPQVRSGPVLLEPPVTKTALHPQIQVQPLRQLADPVGLVPASVTGLPEDLWRRSDATALATLIADVPVQDSPAMQTLLYTLLLSETRPPDGVRAEETLLLARLDRLLELGAVDPAQSLAEAAAPRKSPARFQRWFDAALLTGNEEATCAALDEAPHLKPDYDAQIYCDMRLGDWETAALTLEAAHALELLPPDRLALLDRLLSPEVFDDAPPLRAPDAPDPLTFRMFEDIGEPLPTAALPRAFATADLRDVAGWKAQVEAAERLTRIGALPPNRMLGLFTERSPAASGGIWDRITALQRFETALDHRSAEAVAKTLPPVWEAMQAAQLEVPFATLFASRLSDIVLDDPRARAIAWRVALLSPDYETAAQTPLGQGAADQFLAALALGDPGSVP</sequence>
<evidence type="ECO:0000313" key="3">
    <source>
        <dbReference type="Proteomes" id="UP000231553"/>
    </source>
</evidence>
<keyword evidence="3" id="KW-1185">Reference proteome</keyword>
<dbReference type="EMBL" id="PGTB01000110">
    <property type="protein sequence ID" value="PJE35170.1"/>
    <property type="molecule type" value="Genomic_DNA"/>
</dbReference>
<feature type="non-terminal residue" evidence="2">
    <location>
        <position position="424"/>
    </location>
</feature>
<proteinExistence type="predicted"/>
<feature type="signal peptide" evidence="1">
    <location>
        <begin position="1"/>
        <end position="18"/>
    </location>
</feature>
<dbReference type="AlphaFoldDB" id="A0A2M8IXB4"/>
<evidence type="ECO:0000256" key="1">
    <source>
        <dbReference type="SAM" id="SignalP"/>
    </source>
</evidence>
<evidence type="ECO:0000313" key="2">
    <source>
        <dbReference type="EMBL" id="PJE35170.1"/>
    </source>
</evidence>
<reference evidence="2 3" key="1">
    <citation type="journal article" date="2018" name="Int. J. Syst. Evol. Microbiol.">
        <title>Pseudooceanicola lipolyticus sp. nov., a marine alphaproteobacterium, reclassification of Oceanicola flagellatus as Pseudooceanicola flagellatus comb. nov. and emended description of the genus Pseudooceanicola.</title>
        <authorList>
            <person name="Huang M.-M."/>
            <person name="Guo L.-L."/>
            <person name="Wu Y.-H."/>
            <person name="Lai Q.-L."/>
            <person name="Shao Z.-Z."/>
            <person name="Wang C.-S."/>
            <person name="Wu M."/>
            <person name="Xu X.-W."/>
        </authorList>
    </citation>
    <scope>NUCLEOTIDE SEQUENCE [LARGE SCALE GENOMIC DNA]</scope>
    <source>
        <strain evidence="2 3">157</strain>
    </source>
</reference>